<evidence type="ECO:0000259" key="14">
    <source>
        <dbReference type="Pfam" id="PF07715"/>
    </source>
</evidence>
<evidence type="ECO:0000256" key="11">
    <source>
        <dbReference type="RuleBase" id="RU003357"/>
    </source>
</evidence>
<evidence type="ECO:0000256" key="8">
    <source>
        <dbReference type="ARBA" id="ARBA00023170"/>
    </source>
</evidence>
<dbReference type="InterPro" id="IPR000531">
    <property type="entry name" value="Beta-barrel_TonB"/>
</dbReference>
<evidence type="ECO:0000256" key="2">
    <source>
        <dbReference type="ARBA" id="ARBA00022448"/>
    </source>
</evidence>
<comment type="caution">
    <text evidence="15">The sequence shown here is derived from an EMBL/GenBank/DDBJ whole genome shotgun (WGS) entry which is preliminary data.</text>
</comment>
<dbReference type="Gene3D" id="2.170.130.10">
    <property type="entry name" value="TonB-dependent receptor, plug domain"/>
    <property type="match status" value="1"/>
</dbReference>
<dbReference type="PROSITE" id="PS52016">
    <property type="entry name" value="TONB_DEPENDENT_REC_3"/>
    <property type="match status" value="1"/>
</dbReference>
<evidence type="ECO:0000256" key="6">
    <source>
        <dbReference type="ARBA" id="ARBA00023077"/>
    </source>
</evidence>
<dbReference type="Pfam" id="PF00593">
    <property type="entry name" value="TonB_dep_Rec_b-barrel"/>
    <property type="match status" value="1"/>
</dbReference>
<dbReference type="GO" id="GO:0044718">
    <property type="term" value="P:siderophore transmembrane transport"/>
    <property type="evidence" value="ECO:0007669"/>
    <property type="project" value="TreeGrafter"/>
</dbReference>
<keyword evidence="2 10" id="KW-0813">Transport</keyword>
<dbReference type="CDD" id="cd01347">
    <property type="entry name" value="ligand_gated_channel"/>
    <property type="match status" value="1"/>
</dbReference>
<evidence type="ECO:0000256" key="5">
    <source>
        <dbReference type="ARBA" id="ARBA00022729"/>
    </source>
</evidence>
<protein>
    <submittedName>
        <fullName evidence="15">TonB-dependent receptor</fullName>
    </submittedName>
</protein>
<name>A0A8K2A966_9CYAN</name>
<keyword evidence="4 10" id="KW-0812">Transmembrane</keyword>
<evidence type="ECO:0000256" key="3">
    <source>
        <dbReference type="ARBA" id="ARBA00022452"/>
    </source>
</evidence>
<dbReference type="InterPro" id="IPR039426">
    <property type="entry name" value="TonB-dep_rcpt-like"/>
</dbReference>
<dbReference type="GO" id="GO:0009279">
    <property type="term" value="C:cell outer membrane"/>
    <property type="evidence" value="ECO:0007669"/>
    <property type="project" value="UniProtKB-SubCell"/>
</dbReference>
<evidence type="ECO:0000259" key="13">
    <source>
        <dbReference type="Pfam" id="PF00593"/>
    </source>
</evidence>
<evidence type="ECO:0000313" key="15">
    <source>
        <dbReference type="EMBL" id="NCJ07825.1"/>
    </source>
</evidence>
<dbReference type="InterPro" id="IPR036942">
    <property type="entry name" value="Beta-barrel_TonB_sf"/>
</dbReference>
<dbReference type="GO" id="GO:0015344">
    <property type="term" value="F:siderophore uptake transmembrane transporter activity"/>
    <property type="evidence" value="ECO:0007669"/>
    <property type="project" value="TreeGrafter"/>
</dbReference>
<keyword evidence="7 10" id="KW-0472">Membrane</keyword>
<organism evidence="15 16">
    <name type="scientific">Petrachloros mirabilis ULC683</name>
    <dbReference type="NCBI Taxonomy" id="2781853"/>
    <lineage>
        <taxon>Bacteria</taxon>
        <taxon>Bacillati</taxon>
        <taxon>Cyanobacteriota</taxon>
        <taxon>Cyanophyceae</taxon>
        <taxon>Synechococcales</taxon>
        <taxon>Petrachlorosaceae</taxon>
        <taxon>Petrachloros</taxon>
        <taxon>Petrachloros mirabilis</taxon>
    </lineage>
</organism>
<dbReference type="Gene3D" id="2.40.170.20">
    <property type="entry name" value="TonB-dependent receptor, beta-barrel domain"/>
    <property type="match status" value="1"/>
</dbReference>
<dbReference type="AlphaFoldDB" id="A0A8K2A966"/>
<feature type="region of interest" description="Disordered" evidence="12">
    <location>
        <begin position="55"/>
        <end position="89"/>
    </location>
</feature>
<feature type="domain" description="TonB-dependent receptor-like beta-barrel" evidence="13">
    <location>
        <begin position="311"/>
        <end position="721"/>
    </location>
</feature>
<proteinExistence type="inferred from homology"/>
<sequence>MTKPWGHGTCHGLLSGLLLGGILPLQDASALAQVPLVEEPAPTPEALDTQAPFEAEPPLDTLGLDAKAEPGEESESTTTEPLDSLAEEPEEELTVTGRVLDRPIFSPFRQEGTLRDATRPAYVITQEEIKAQGARNVREALRFLPGILGAGTVGTEVNALSGQFMRGANTGQVLILLDGRPINNLGAGGFDLSEIPTDIVQQVEVLPGGGSTFYGSDALGGIINIITTGPQERFGGSLGVSGGNLGYNEQRVSLGGKVDGVSALLNYTRIQANNEYRFSIPEANFADKRRNNDTLSNNLRGRVDVEINPRAKLSLNVLYLPKRQGVPGGVPIPDPIFGQGFFNALTDNNRKFTDQVLADLSWRQQLDVENRSVLSARVYADWINTRFENRTTEAETLSVGADGQVIKALTPRLPQQFETWQRSVGVQVQHAWQLADNQTLTYGADYRNTRARNVTTNLLTDEERENYADTISQGALFAQYILDITPNLRTTVGLRQDFSSLAKGGAFSSSVGLKWILGDTTLRANYIRNFRTPPLNALFSANPTNIGNPDLKPETGNSFDVGIDQKIGDFALLRLTAFQNTISNVVTFQRIAPPVDGISGTWVNLGQVRTRGLEASLNLRFARNLYGFVNYTLNDPRIRKSANPDEVGKELRFVGADKLGAGLSYENAQGWYAGILVNALVGSYPTDNLNTEFLPGYTTVDLRLQAPILPRTTLNLALDNLFNKRYQLFAGFPDAGRTIRVGVDWQF</sequence>
<comment type="subcellular location">
    <subcellularLocation>
        <location evidence="1 10">Cell outer membrane</location>
        <topology evidence="1 10">Multi-pass membrane protein</topology>
    </subcellularLocation>
</comment>
<evidence type="ECO:0000256" key="9">
    <source>
        <dbReference type="ARBA" id="ARBA00023237"/>
    </source>
</evidence>
<dbReference type="RefSeq" id="WP_161826300.1">
    <property type="nucleotide sequence ID" value="NZ_WVIC01000033.1"/>
</dbReference>
<dbReference type="PANTHER" id="PTHR30069:SF29">
    <property type="entry name" value="HEMOGLOBIN AND HEMOGLOBIN-HAPTOGLOBIN-BINDING PROTEIN 1-RELATED"/>
    <property type="match status" value="1"/>
</dbReference>
<reference evidence="15" key="1">
    <citation type="submission" date="2019-12" db="EMBL/GenBank/DDBJ databases">
        <title>High-Quality draft genome sequences of three cyanobacteria isolated from the limestone walls of the Old Cathedral of Coimbra.</title>
        <authorList>
            <person name="Tiago I."/>
            <person name="Soares F."/>
            <person name="Portugal A."/>
        </authorList>
    </citation>
    <scope>NUCLEOTIDE SEQUENCE [LARGE SCALE GENOMIC DNA]</scope>
    <source>
        <strain evidence="15">C</strain>
    </source>
</reference>
<keyword evidence="5" id="KW-0732">Signal</keyword>
<evidence type="ECO:0000256" key="10">
    <source>
        <dbReference type="PROSITE-ProRule" id="PRU01360"/>
    </source>
</evidence>
<evidence type="ECO:0000256" key="1">
    <source>
        <dbReference type="ARBA" id="ARBA00004571"/>
    </source>
</evidence>
<keyword evidence="16" id="KW-1185">Reference proteome</keyword>
<dbReference type="InterPro" id="IPR012910">
    <property type="entry name" value="Plug_dom"/>
</dbReference>
<evidence type="ECO:0000256" key="12">
    <source>
        <dbReference type="SAM" id="MobiDB-lite"/>
    </source>
</evidence>
<evidence type="ECO:0000313" key="16">
    <source>
        <dbReference type="Proteomes" id="UP000607397"/>
    </source>
</evidence>
<keyword evidence="3 10" id="KW-1134">Transmembrane beta strand</keyword>
<evidence type="ECO:0000256" key="4">
    <source>
        <dbReference type="ARBA" id="ARBA00022692"/>
    </source>
</evidence>
<dbReference type="Pfam" id="PF07715">
    <property type="entry name" value="Plug"/>
    <property type="match status" value="1"/>
</dbReference>
<keyword evidence="9 10" id="KW-0998">Cell outer membrane</keyword>
<dbReference type="SUPFAM" id="SSF56935">
    <property type="entry name" value="Porins"/>
    <property type="match status" value="1"/>
</dbReference>
<dbReference type="Proteomes" id="UP000607397">
    <property type="component" value="Unassembled WGS sequence"/>
</dbReference>
<keyword evidence="8 15" id="KW-0675">Receptor</keyword>
<dbReference type="PANTHER" id="PTHR30069">
    <property type="entry name" value="TONB-DEPENDENT OUTER MEMBRANE RECEPTOR"/>
    <property type="match status" value="1"/>
</dbReference>
<comment type="similarity">
    <text evidence="10 11">Belongs to the TonB-dependent receptor family.</text>
</comment>
<accession>A0A8K2A966</accession>
<keyword evidence="6 11" id="KW-0798">TonB box</keyword>
<gene>
    <name evidence="15" type="ORF">GS597_15175</name>
</gene>
<evidence type="ECO:0000256" key="7">
    <source>
        <dbReference type="ARBA" id="ARBA00023136"/>
    </source>
</evidence>
<dbReference type="EMBL" id="WVIC01000033">
    <property type="protein sequence ID" value="NCJ07825.1"/>
    <property type="molecule type" value="Genomic_DNA"/>
</dbReference>
<feature type="domain" description="TonB-dependent receptor plug" evidence="14">
    <location>
        <begin position="114"/>
        <end position="222"/>
    </location>
</feature>
<dbReference type="InterPro" id="IPR037066">
    <property type="entry name" value="Plug_dom_sf"/>
</dbReference>